<evidence type="ECO:0000313" key="7">
    <source>
        <dbReference type="EMBL" id="KAH7018058.1"/>
    </source>
</evidence>
<keyword evidence="3" id="KW-0862">Zinc</keyword>
<dbReference type="AlphaFoldDB" id="A0A9P8XX39"/>
<keyword evidence="1" id="KW-0479">Metal-binding</keyword>
<reference evidence="7" key="1">
    <citation type="journal article" date="2021" name="Nat. Commun.">
        <title>Genetic determinants of endophytism in the Arabidopsis root mycobiome.</title>
        <authorList>
            <person name="Mesny F."/>
            <person name="Miyauchi S."/>
            <person name="Thiergart T."/>
            <person name="Pickel B."/>
            <person name="Atanasova L."/>
            <person name="Karlsson M."/>
            <person name="Huettel B."/>
            <person name="Barry K.W."/>
            <person name="Haridas S."/>
            <person name="Chen C."/>
            <person name="Bauer D."/>
            <person name="Andreopoulos W."/>
            <person name="Pangilinan J."/>
            <person name="LaButti K."/>
            <person name="Riley R."/>
            <person name="Lipzen A."/>
            <person name="Clum A."/>
            <person name="Drula E."/>
            <person name="Henrissat B."/>
            <person name="Kohler A."/>
            <person name="Grigoriev I.V."/>
            <person name="Martin F.M."/>
            <person name="Hacquard S."/>
        </authorList>
    </citation>
    <scope>NUCLEOTIDE SEQUENCE</scope>
    <source>
        <strain evidence="7">MPI-CAGE-CH-0230</strain>
    </source>
</reference>
<evidence type="ECO:0000259" key="6">
    <source>
        <dbReference type="PROSITE" id="PS50865"/>
    </source>
</evidence>
<dbReference type="OrthoDB" id="4745559at2759"/>
<keyword evidence="2 4" id="KW-0863">Zinc-finger</keyword>
<dbReference type="PROSITE" id="PS50865">
    <property type="entry name" value="ZF_MYND_2"/>
    <property type="match status" value="1"/>
</dbReference>
<dbReference type="Proteomes" id="UP000756346">
    <property type="component" value="Unassembled WGS sequence"/>
</dbReference>
<evidence type="ECO:0000256" key="2">
    <source>
        <dbReference type="ARBA" id="ARBA00022771"/>
    </source>
</evidence>
<dbReference type="Pfam" id="PF01753">
    <property type="entry name" value="zf-MYND"/>
    <property type="match status" value="1"/>
</dbReference>
<feature type="compositionally biased region" description="Acidic residues" evidence="5">
    <location>
        <begin position="176"/>
        <end position="189"/>
    </location>
</feature>
<feature type="domain" description="MYND-type" evidence="6">
    <location>
        <begin position="229"/>
        <end position="275"/>
    </location>
</feature>
<dbReference type="SUPFAM" id="SSF144232">
    <property type="entry name" value="HIT/MYND zinc finger-like"/>
    <property type="match status" value="1"/>
</dbReference>
<evidence type="ECO:0000256" key="3">
    <source>
        <dbReference type="ARBA" id="ARBA00022833"/>
    </source>
</evidence>
<proteinExistence type="predicted"/>
<protein>
    <recommendedName>
        <fullName evidence="6">MYND-type domain-containing protein</fullName>
    </recommendedName>
</protein>
<evidence type="ECO:0000256" key="5">
    <source>
        <dbReference type="SAM" id="MobiDB-lite"/>
    </source>
</evidence>
<dbReference type="EMBL" id="JAGTJQ010000011">
    <property type="protein sequence ID" value="KAH7018058.1"/>
    <property type="molecule type" value="Genomic_DNA"/>
</dbReference>
<sequence length="466" mass="51766">MATPRDTGFDALKTAINDIGKADETRVRIEKLFSDLLRAELNIGMSSTQVSAAYRDALVAFLRGLPDYLKGGPLPSPEVVQATATDKHLTTQNFLASKALTALDAIDDNIGVDKVRPAFIMGLQPLFLIKDKFSTNMADYLTHCHWSCLGRQVPPGTKETTSLAKGCIGSQIDRDSSDEENDDDDEEHSDECCTCASLPAEDGLDGRPPEAMAKRLHHLPCDLTCPKKCAHCGMADPSLVCGDCAVKNNDVVAVGTGYCNADCQAQHWGQHREHCFAQRKLKTVVEVITKTLYTMESDACGITLRATRVGRDALPVAELRFNPDEVLCGGPLLRPFPWRDFPSDLCAEQVLWHGVGESMPMIQTYLVKWMLATKLDIFYRIEEYRLQVKNVPLSFIIDSDQYITTPLSHGRTVQSRVSSIATALAVHTVHRIVFRNGEDFAIDYCAPRFGWRETISRWSHFVSQRV</sequence>
<evidence type="ECO:0000256" key="4">
    <source>
        <dbReference type="PROSITE-ProRule" id="PRU00134"/>
    </source>
</evidence>
<name>A0A9P8XX39_9PEZI</name>
<evidence type="ECO:0000256" key="1">
    <source>
        <dbReference type="ARBA" id="ARBA00022723"/>
    </source>
</evidence>
<evidence type="ECO:0000313" key="8">
    <source>
        <dbReference type="Proteomes" id="UP000756346"/>
    </source>
</evidence>
<comment type="caution">
    <text evidence="7">The sequence shown here is derived from an EMBL/GenBank/DDBJ whole genome shotgun (WGS) entry which is preliminary data.</text>
</comment>
<organism evidence="7 8">
    <name type="scientific">Microdochium trichocladiopsis</name>
    <dbReference type="NCBI Taxonomy" id="1682393"/>
    <lineage>
        <taxon>Eukaryota</taxon>
        <taxon>Fungi</taxon>
        <taxon>Dikarya</taxon>
        <taxon>Ascomycota</taxon>
        <taxon>Pezizomycotina</taxon>
        <taxon>Sordariomycetes</taxon>
        <taxon>Xylariomycetidae</taxon>
        <taxon>Xylariales</taxon>
        <taxon>Microdochiaceae</taxon>
        <taxon>Microdochium</taxon>
    </lineage>
</organism>
<feature type="region of interest" description="Disordered" evidence="5">
    <location>
        <begin position="171"/>
        <end position="190"/>
    </location>
</feature>
<accession>A0A9P8XX39</accession>
<dbReference type="Gene3D" id="6.10.140.2220">
    <property type="match status" value="1"/>
</dbReference>
<dbReference type="RefSeq" id="XP_046006325.1">
    <property type="nucleotide sequence ID" value="XM_046159565.1"/>
</dbReference>
<dbReference type="GeneID" id="70189111"/>
<gene>
    <name evidence="7" type="ORF">B0I36DRAFT_368108</name>
</gene>
<dbReference type="InterPro" id="IPR002893">
    <property type="entry name" value="Znf_MYND"/>
</dbReference>
<keyword evidence="8" id="KW-1185">Reference proteome</keyword>
<dbReference type="GO" id="GO:0008270">
    <property type="term" value="F:zinc ion binding"/>
    <property type="evidence" value="ECO:0007669"/>
    <property type="project" value="UniProtKB-KW"/>
</dbReference>